<name>A0A4Q0MP08_9HYPH</name>
<keyword evidence="2" id="KW-0812">Transmembrane</keyword>
<keyword evidence="4" id="KW-1185">Reference proteome</keyword>
<protein>
    <submittedName>
        <fullName evidence="3">Uncharacterized protein</fullName>
    </submittedName>
</protein>
<feature type="transmembrane region" description="Helical" evidence="2">
    <location>
        <begin position="6"/>
        <end position="27"/>
    </location>
</feature>
<comment type="caution">
    <text evidence="3">The sequence shown here is derived from an EMBL/GenBank/DDBJ whole genome shotgun (WGS) entry which is preliminary data.</text>
</comment>
<evidence type="ECO:0000313" key="4">
    <source>
        <dbReference type="Proteomes" id="UP000289708"/>
    </source>
</evidence>
<feature type="compositionally biased region" description="Low complexity" evidence="1">
    <location>
        <begin position="145"/>
        <end position="159"/>
    </location>
</feature>
<gene>
    <name evidence="3" type="ORF">EK403_00520</name>
</gene>
<dbReference type="OrthoDB" id="7826912at2"/>
<feature type="compositionally biased region" description="Low complexity" evidence="1">
    <location>
        <begin position="189"/>
        <end position="202"/>
    </location>
</feature>
<feature type="region of interest" description="Disordered" evidence="1">
    <location>
        <begin position="268"/>
        <end position="297"/>
    </location>
</feature>
<accession>A0A4Q0MP08</accession>
<proteinExistence type="predicted"/>
<evidence type="ECO:0000256" key="1">
    <source>
        <dbReference type="SAM" id="MobiDB-lite"/>
    </source>
</evidence>
<sequence length="297" mass="31526">MVEPILYASLGALLAALAGLLFLPVFWRRAVRLTTKRLIDRLPISAGEIVAAQDRLRAEHAMTMRQVERKAERTMGDATRDRVESARARSTELGHLADIADLRSQIDLLVAEGARMRGERDKSGEEAAAAYDALKEARAAADAAARDLQAARPDASAARRATEQARVESSAREAEIRALRDRLAAVSGQQPAARQAQTSSARADGKSPAARPHLPRAETPFGGSADEPPLAASPQPAAAVTAPLPAAAELAELRKRLDEVADAIVEAAETEEPSRGRGLSEPAALPEPLRVAERAGA</sequence>
<evidence type="ECO:0000313" key="3">
    <source>
        <dbReference type="EMBL" id="RXF75383.1"/>
    </source>
</evidence>
<evidence type="ECO:0000256" key="2">
    <source>
        <dbReference type="SAM" id="Phobius"/>
    </source>
</evidence>
<dbReference type="Proteomes" id="UP000289708">
    <property type="component" value="Unassembled WGS sequence"/>
</dbReference>
<feature type="compositionally biased region" description="Basic and acidic residues" evidence="1">
    <location>
        <begin position="160"/>
        <end position="183"/>
    </location>
</feature>
<reference evidence="3 4" key="1">
    <citation type="submission" date="2018-12" db="EMBL/GenBank/DDBJ databases">
        <title>bacterium Hansschlegelia zhihuaiae S113.</title>
        <authorList>
            <person name="He J."/>
        </authorList>
    </citation>
    <scope>NUCLEOTIDE SEQUENCE [LARGE SCALE GENOMIC DNA]</scope>
    <source>
        <strain evidence="3 4">S 113</strain>
    </source>
</reference>
<feature type="compositionally biased region" description="Low complexity" evidence="1">
    <location>
        <begin position="228"/>
        <end position="239"/>
    </location>
</feature>
<organism evidence="3 4">
    <name type="scientific">Hansschlegelia zhihuaiae</name>
    <dbReference type="NCBI Taxonomy" id="405005"/>
    <lineage>
        <taxon>Bacteria</taxon>
        <taxon>Pseudomonadati</taxon>
        <taxon>Pseudomonadota</taxon>
        <taxon>Alphaproteobacteria</taxon>
        <taxon>Hyphomicrobiales</taxon>
        <taxon>Methylopilaceae</taxon>
        <taxon>Hansschlegelia</taxon>
    </lineage>
</organism>
<dbReference type="AlphaFoldDB" id="A0A4Q0MP08"/>
<dbReference type="RefSeq" id="WP_128775561.1">
    <property type="nucleotide sequence ID" value="NZ_RYFI01000001.1"/>
</dbReference>
<dbReference type="EMBL" id="RYFI01000001">
    <property type="protein sequence ID" value="RXF75383.1"/>
    <property type="molecule type" value="Genomic_DNA"/>
</dbReference>
<keyword evidence="2" id="KW-0472">Membrane</keyword>
<feature type="region of interest" description="Disordered" evidence="1">
    <location>
        <begin position="145"/>
        <end position="239"/>
    </location>
</feature>
<keyword evidence="2" id="KW-1133">Transmembrane helix</keyword>